<evidence type="ECO:0000313" key="2">
    <source>
        <dbReference type="EMBL" id="KAG9252626.1"/>
    </source>
</evidence>
<proteinExistence type="predicted"/>
<feature type="compositionally biased region" description="Polar residues" evidence="1">
    <location>
        <begin position="412"/>
        <end position="423"/>
    </location>
</feature>
<protein>
    <submittedName>
        <fullName evidence="2">Uncharacterized protein</fullName>
    </submittedName>
</protein>
<gene>
    <name evidence="2" type="ORF">F5Z01DRAFT_221148</name>
</gene>
<accession>A0A9P7ZIN2</accession>
<evidence type="ECO:0000313" key="3">
    <source>
        <dbReference type="Proteomes" id="UP000887229"/>
    </source>
</evidence>
<feature type="compositionally biased region" description="Polar residues" evidence="1">
    <location>
        <begin position="1"/>
        <end position="22"/>
    </location>
</feature>
<feature type="compositionally biased region" description="Polar residues" evidence="1">
    <location>
        <begin position="359"/>
        <end position="378"/>
    </location>
</feature>
<dbReference type="AlphaFoldDB" id="A0A9P7ZIN2"/>
<dbReference type="EMBL" id="MU251261">
    <property type="protein sequence ID" value="KAG9252626.1"/>
    <property type="molecule type" value="Genomic_DNA"/>
</dbReference>
<dbReference type="Proteomes" id="UP000887229">
    <property type="component" value="Unassembled WGS sequence"/>
</dbReference>
<evidence type="ECO:0000256" key="1">
    <source>
        <dbReference type="SAM" id="MobiDB-lite"/>
    </source>
</evidence>
<feature type="compositionally biased region" description="Polar residues" evidence="1">
    <location>
        <begin position="179"/>
        <end position="188"/>
    </location>
</feature>
<dbReference type="OrthoDB" id="5325276at2759"/>
<reference evidence="2" key="1">
    <citation type="journal article" date="2021" name="IMA Fungus">
        <title>Genomic characterization of three marine fungi, including Emericellopsis atlantica sp. nov. with signatures of a generalist lifestyle and marine biomass degradation.</title>
        <authorList>
            <person name="Hagestad O.C."/>
            <person name="Hou L."/>
            <person name="Andersen J.H."/>
            <person name="Hansen E.H."/>
            <person name="Altermark B."/>
            <person name="Li C."/>
            <person name="Kuhnert E."/>
            <person name="Cox R.J."/>
            <person name="Crous P.W."/>
            <person name="Spatafora J.W."/>
            <person name="Lail K."/>
            <person name="Amirebrahimi M."/>
            <person name="Lipzen A."/>
            <person name="Pangilinan J."/>
            <person name="Andreopoulos W."/>
            <person name="Hayes R.D."/>
            <person name="Ng V."/>
            <person name="Grigoriev I.V."/>
            <person name="Jackson S.A."/>
            <person name="Sutton T.D.S."/>
            <person name="Dobson A.D.W."/>
            <person name="Rama T."/>
        </authorList>
    </citation>
    <scope>NUCLEOTIDE SEQUENCE</scope>
    <source>
        <strain evidence="2">TS7</strain>
    </source>
</reference>
<feature type="compositionally biased region" description="Polar residues" evidence="1">
    <location>
        <begin position="68"/>
        <end position="85"/>
    </location>
</feature>
<feature type="compositionally biased region" description="Basic and acidic residues" evidence="1">
    <location>
        <begin position="57"/>
        <end position="67"/>
    </location>
</feature>
<comment type="caution">
    <text evidence="2">The sequence shown here is derived from an EMBL/GenBank/DDBJ whole genome shotgun (WGS) entry which is preliminary data.</text>
</comment>
<dbReference type="RefSeq" id="XP_046116550.1">
    <property type="nucleotide sequence ID" value="XM_046258213.1"/>
</dbReference>
<organism evidence="2 3">
    <name type="scientific">Emericellopsis atlantica</name>
    <dbReference type="NCBI Taxonomy" id="2614577"/>
    <lineage>
        <taxon>Eukaryota</taxon>
        <taxon>Fungi</taxon>
        <taxon>Dikarya</taxon>
        <taxon>Ascomycota</taxon>
        <taxon>Pezizomycotina</taxon>
        <taxon>Sordariomycetes</taxon>
        <taxon>Hypocreomycetidae</taxon>
        <taxon>Hypocreales</taxon>
        <taxon>Bionectriaceae</taxon>
        <taxon>Emericellopsis</taxon>
    </lineage>
</organism>
<dbReference type="GeneID" id="70289116"/>
<feature type="compositionally biased region" description="Polar residues" evidence="1">
    <location>
        <begin position="112"/>
        <end position="126"/>
    </location>
</feature>
<sequence length="508" mass="53636">MGFFSFLNTNKRSASETASLRSSYDLRAQPYETTARALPPIRGNLPVAGNGPNTISDLKRAARKRAEMQSSANSLGHSRATTSHSHGPFRDAPAPAPMVPRLRSKSVGRPNTAPTTQIAPSSSQRPKSAGRNGISSSPSRKPFIVQKTRPGPPYLVGVSGPDDDEDELPPVPPIAAHYQASTPSSPVTSKGPGSVNGSIMSGSAQSAGGKAGYVDILDAQGALRPSDFKSRLRATGARDYGEDVAERNMGVNGVDLNSPPVAAFYTLTGGGPLAYKSDGSAVDVHGNKYAADAIPASLTTKVQGDDADQPSAMANQRLRGPVFPARTTSLLPTARHRENTATGSHDNTSEDIMAVRRLSLQSASQGTASHPQAKSRPTSLHPALSSANSHGRPTSSSGLVTSLAPPSRPRDANSTASNNAEQEQGNRRRSRSTKSTRTVTAAQPRQRLIDGDSSDEDMIYPHRRRSVSCSSKSDRRSTRPGSDETFDLGISQEREPVLPGPRTLTAQI</sequence>
<feature type="region of interest" description="Disordered" evidence="1">
    <location>
        <begin position="322"/>
        <end position="508"/>
    </location>
</feature>
<feature type="region of interest" description="Disordered" evidence="1">
    <location>
        <begin position="1"/>
        <end position="194"/>
    </location>
</feature>
<feature type="compositionally biased region" description="Polar residues" evidence="1">
    <location>
        <begin position="385"/>
        <end position="400"/>
    </location>
</feature>
<name>A0A9P7ZIN2_9HYPO</name>
<keyword evidence="3" id="KW-1185">Reference proteome</keyword>